<dbReference type="GO" id="GO:0015986">
    <property type="term" value="P:proton motive force-driven ATP synthesis"/>
    <property type="evidence" value="ECO:0007669"/>
    <property type="project" value="InterPro"/>
</dbReference>
<name>A0A914C8Q6_9BILA</name>
<dbReference type="SUPFAM" id="SSF111357">
    <property type="entry name" value="Mitochondrial ATP synthase coupling factor 6"/>
    <property type="match status" value="1"/>
</dbReference>
<dbReference type="WBParaSite" id="ACRNAN_Path_488.g1825.t1">
    <property type="protein sequence ID" value="ACRNAN_Path_488.g1825.t1"/>
    <property type="gene ID" value="ACRNAN_Path_488.g1825"/>
</dbReference>
<dbReference type="AlphaFoldDB" id="A0A914C8Q6"/>
<dbReference type="GO" id="GO:0015078">
    <property type="term" value="F:proton transmembrane transporter activity"/>
    <property type="evidence" value="ECO:0007669"/>
    <property type="project" value="InterPro"/>
</dbReference>
<dbReference type="GO" id="GO:0045259">
    <property type="term" value="C:proton-transporting ATP synthase complex"/>
    <property type="evidence" value="ECO:0007669"/>
    <property type="project" value="InterPro"/>
</dbReference>
<dbReference type="Gene3D" id="1.10.246.110">
    <property type="entry name" value="Mitochondrial ATP synthase-coupling factor 6"/>
    <property type="match status" value="1"/>
</dbReference>
<proteinExistence type="predicted"/>
<protein>
    <submittedName>
        <fullName evidence="2">Uncharacterized protein</fullName>
    </submittedName>
</protein>
<organism evidence="1 2">
    <name type="scientific">Acrobeloides nanus</name>
    <dbReference type="NCBI Taxonomy" id="290746"/>
    <lineage>
        <taxon>Eukaryota</taxon>
        <taxon>Metazoa</taxon>
        <taxon>Ecdysozoa</taxon>
        <taxon>Nematoda</taxon>
        <taxon>Chromadorea</taxon>
        <taxon>Rhabditida</taxon>
        <taxon>Tylenchina</taxon>
        <taxon>Cephalobomorpha</taxon>
        <taxon>Cephaloboidea</taxon>
        <taxon>Cephalobidae</taxon>
        <taxon>Acrobeloides</taxon>
    </lineage>
</organism>
<reference evidence="2" key="1">
    <citation type="submission" date="2022-11" db="UniProtKB">
        <authorList>
            <consortium name="WormBaseParasite"/>
        </authorList>
    </citation>
    <scope>IDENTIFICATION</scope>
</reference>
<dbReference type="Proteomes" id="UP000887540">
    <property type="component" value="Unplaced"/>
</dbReference>
<keyword evidence="1" id="KW-1185">Reference proteome</keyword>
<evidence type="ECO:0000313" key="1">
    <source>
        <dbReference type="Proteomes" id="UP000887540"/>
    </source>
</evidence>
<accession>A0A914C8Q6</accession>
<evidence type="ECO:0000313" key="2">
    <source>
        <dbReference type="WBParaSite" id="ACRNAN_Path_488.g1825.t1"/>
    </source>
</evidence>
<dbReference type="InterPro" id="IPR036204">
    <property type="entry name" value="ATP_synth_f6_sf_mt"/>
</dbReference>
<sequence length="286" mass="33576">MATKFFLRNINLVGSSRAYATASVKPTHQNTDILAQAFVKQIRAVAEKQKAAGGSLLSTSYEHQKELEDKISRLISKYEIKDISEVGKVSVNLEVPEVQNSMEVFAEHYQSQEQLNFAYFDALLSDEKNKWYFEKMDWELLDAYDDMSQAEMQEFHERMLASEKFVDTDFIEKLRALDLAQKQDTSGDFEKNLEWVQKKHELLKEYIKLYEQNAGHKWTRDILAHIAQLDPNHSDCKEAPEDVYYDVMKNEKVIDKEEPDPQQTKYKHRLIFNGREFSETMYPKYD</sequence>